<dbReference type="AlphaFoldDB" id="A0A7W6Q873"/>
<evidence type="ECO:0000313" key="2">
    <source>
        <dbReference type="Proteomes" id="UP000524492"/>
    </source>
</evidence>
<reference evidence="1 2" key="1">
    <citation type="submission" date="2020-08" db="EMBL/GenBank/DDBJ databases">
        <title>Genomic Encyclopedia of Type Strains, Phase IV (KMG-V): Genome sequencing to study the core and pangenomes of soil and plant-associated prokaryotes.</title>
        <authorList>
            <person name="Whitman W."/>
        </authorList>
    </citation>
    <scope>NUCLEOTIDE SEQUENCE [LARGE SCALE GENOMIC DNA]</scope>
    <source>
        <strain evidence="1 2">SEMIA 4074</strain>
    </source>
</reference>
<accession>A0A7W6Q873</accession>
<organism evidence="1 2">
    <name type="scientific">Rhizobium aethiopicum</name>
    <dbReference type="NCBI Taxonomy" id="1138170"/>
    <lineage>
        <taxon>Bacteria</taxon>
        <taxon>Pseudomonadati</taxon>
        <taxon>Pseudomonadota</taxon>
        <taxon>Alphaproteobacteria</taxon>
        <taxon>Hyphomicrobiales</taxon>
        <taxon>Rhizobiaceae</taxon>
        <taxon>Rhizobium/Agrobacterium group</taxon>
        <taxon>Rhizobium</taxon>
    </lineage>
</organism>
<proteinExistence type="predicted"/>
<protein>
    <submittedName>
        <fullName evidence="1">Uncharacterized protein</fullName>
    </submittedName>
</protein>
<sequence>MSYELIQTASVIFTYGRERLDVGKRKDARSGRSQSV</sequence>
<comment type="caution">
    <text evidence="1">The sequence shown here is derived from an EMBL/GenBank/DDBJ whole genome shotgun (WGS) entry which is preliminary data.</text>
</comment>
<evidence type="ECO:0000313" key="1">
    <source>
        <dbReference type="EMBL" id="MBB4192990.1"/>
    </source>
</evidence>
<dbReference type="Proteomes" id="UP000524492">
    <property type="component" value="Unassembled WGS sequence"/>
</dbReference>
<name>A0A7W6Q873_9HYPH</name>
<keyword evidence="2" id="KW-1185">Reference proteome</keyword>
<gene>
    <name evidence="1" type="ORF">GGD53_003154</name>
</gene>
<dbReference type="EMBL" id="JACIFV010000010">
    <property type="protein sequence ID" value="MBB4192990.1"/>
    <property type="molecule type" value="Genomic_DNA"/>
</dbReference>